<dbReference type="EMBL" id="MN740355">
    <property type="protein sequence ID" value="QHU02148.1"/>
    <property type="molecule type" value="Genomic_DNA"/>
</dbReference>
<organism evidence="1">
    <name type="scientific">viral metagenome</name>
    <dbReference type="NCBI Taxonomy" id="1070528"/>
    <lineage>
        <taxon>unclassified sequences</taxon>
        <taxon>metagenomes</taxon>
        <taxon>organismal metagenomes</taxon>
    </lineage>
</organism>
<name>A0A6C0JEG4_9ZZZZ</name>
<protein>
    <submittedName>
        <fullName evidence="1">Uncharacterized protein</fullName>
    </submittedName>
</protein>
<evidence type="ECO:0000313" key="1">
    <source>
        <dbReference type="EMBL" id="QHU02148.1"/>
    </source>
</evidence>
<reference evidence="1" key="1">
    <citation type="journal article" date="2020" name="Nature">
        <title>Giant virus diversity and host interactions through global metagenomics.</title>
        <authorList>
            <person name="Schulz F."/>
            <person name="Roux S."/>
            <person name="Paez-Espino D."/>
            <person name="Jungbluth S."/>
            <person name="Walsh D.A."/>
            <person name="Denef V.J."/>
            <person name="McMahon K.D."/>
            <person name="Konstantinidis K.T."/>
            <person name="Eloe-Fadrosh E.A."/>
            <person name="Kyrpides N.C."/>
            <person name="Woyke T."/>
        </authorList>
    </citation>
    <scope>NUCLEOTIDE SEQUENCE</scope>
    <source>
        <strain evidence="1">GVMAG-M-3300025880-75</strain>
    </source>
</reference>
<accession>A0A6C0JEG4</accession>
<sequence>MPFRALTHNRVKHYVNDKNGNTFTPQSQSQASAINSQNAVSNNGSVTSVRNKLNISNNNPPLKWGRVNCSSKASFLMRTDAYGAGTKIIAGEKYSTYAPGQGKGFPNATPQISVGSTNAFARRAIARRAVTTLNNTGEMKNCVCVPKPVKNLKGVFHK</sequence>
<dbReference type="AlphaFoldDB" id="A0A6C0JEG4"/>
<proteinExistence type="predicted"/>